<dbReference type="Proteomes" id="UP001139353">
    <property type="component" value="Unassembled WGS sequence"/>
</dbReference>
<keyword evidence="2" id="KW-1185">Reference proteome</keyword>
<gene>
    <name evidence="1" type="ORF">LPC04_26010</name>
</gene>
<reference evidence="1" key="1">
    <citation type="submission" date="2021-11" db="EMBL/GenBank/DDBJ databases">
        <title>BS-T2-15 a new species belonging to the Comamonadaceae family isolated from the soil of a French oak forest.</title>
        <authorList>
            <person name="Mieszkin S."/>
            <person name="Alain K."/>
        </authorList>
    </citation>
    <scope>NUCLEOTIDE SEQUENCE</scope>
    <source>
        <strain evidence="1">BS-T2-15</strain>
    </source>
</reference>
<name>A0A9X1YND3_9BURK</name>
<dbReference type="RefSeq" id="WP_275685232.1">
    <property type="nucleotide sequence ID" value="NZ_JAJLJH010000012.1"/>
</dbReference>
<dbReference type="AlphaFoldDB" id="A0A9X1YND3"/>
<organism evidence="1 2">
    <name type="scientific">Scleromatobacter humisilvae</name>
    <dbReference type="NCBI Taxonomy" id="2897159"/>
    <lineage>
        <taxon>Bacteria</taxon>
        <taxon>Pseudomonadati</taxon>
        <taxon>Pseudomonadota</taxon>
        <taxon>Betaproteobacteria</taxon>
        <taxon>Burkholderiales</taxon>
        <taxon>Sphaerotilaceae</taxon>
        <taxon>Scleromatobacter</taxon>
    </lineage>
</organism>
<dbReference type="EMBL" id="JAJLJH010000012">
    <property type="protein sequence ID" value="MCK9689186.1"/>
    <property type="molecule type" value="Genomic_DNA"/>
</dbReference>
<accession>A0A9X1YND3</accession>
<comment type="caution">
    <text evidence="1">The sequence shown here is derived from an EMBL/GenBank/DDBJ whole genome shotgun (WGS) entry which is preliminary data.</text>
</comment>
<protein>
    <submittedName>
        <fullName evidence="1">Uncharacterized protein</fullName>
    </submittedName>
</protein>
<evidence type="ECO:0000313" key="1">
    <source>
        <dbReference type="EMBL" id="MCK9689186.1"/>
    </source>
</evidence>
<sequence>MQQGEIMQAIRLQTRRLGAAILLATPLCAAAQATGNDLSQAVEIDRRAPAQELRRDVTSVCPNILADLPDDLASAWKAVGKTGTVIVNFTLDGDRVRDIRALSGPRLYARWVRSAMQDMDCHSDRPQRQAFQFEIRFVDIYEKPEHGAVAVVTQ</sequence>
<proteinExistence type="predicted"/>
<evidence type="ECO:0000313" key="2">
    <source>
        <dbReference type="Proteomes" id="UP001139353"/>
    </source>
</evidence>